<feature type="transmembrane region" description="Helical" evidence="8">
    <location>
        <begin position="72"/>
        <end position="89"/>
    </location>
</feature>
<dbReference type="GO" id="GO:0007635">
    <property type="term" value="P:chemosensory behavior"/>
    <property type="evidence" value="ECO:0007669"/>
    <property type="project" value="TreeGrafter"/>
</dbReference>
<accession>A0AAW1TU89</accession>
<evidence type="ECO:0000313" key="9">
    <source>
        <dbReference type="EMBL" id="KAK9873848.1"/>
    </source>
</evidence>
<evidence type="ECO:0000256" key="5">
    <source>
        <dbReference type="ARBA" id="ARBA00023136"/>
    </source>
</evidence>
<dbReference type="GO" id="GO:0007165">
    <property type="term" value="P:signal transduction"/>
    <property type="evidence" value="ECO:0007669"/>
    <property type="project" value="UniProtKB-KW"/>
</dbReference>
<comment type="subcellular location">
    <subcellularLocation>
        <location evidence="1 8">Cell membrane</location>
        <topology evidence="1 8">Multi-pass membrane protein</topology>
    </subcellularLocation>
</comment>
<proteinExistence type="inferred from homology"/>
<dbReference type="EMBL" id="JARQZJ010000031">
    <property type="protein sequence ID" value="KAK9873848.1"/>
    <property type="molecule type" value="Genomic_DNA"/>
</dbReference>
<sequence length="325" mass="38725">MQVQYYSVISAYNGIEGIVLKFCQAMEIVIAFCKLTSNYMKSSICREILEDLAIWNTSFQKNYLKPEKKKQGYWFAAVLVFVFFEFLSLPSYKNVFWIFPVIKESVECEFIIFLLRNIQELFRVLNLQMSEYSTHLVDMQKFQNRNDSQYHPKNDGDYTARKIWLMKNLSLNHFKLVALSNNLNKYLSFNLLLTFMKLSVDFVHECHGLERFWIAVKDVNNLGWIYICWISYTFSHTSVLLYYWTSLEKEANRTVILLHDVCNTFESKNKLQQEEFKYVRLMSNRCLTAKLKFTLHGCFPLDWSVIRNMMYSTVTYLIILIQIKN</sequence>
<keyword evidence="4 8" id="KW-1133">Transmembrane helix</keyword>
<comment type="similarity">
    <text evidence="8">Belongs to the insect chemoreceptor superfamily. Gustatory receptor (GR) family.</text>
</comment>
<dbReference type="GO" id="GO:0030425">
    <property type="term" value="C:dendrite"/>
    <property type="evidence" value="ECO:0007669"/>
    <property type="project" value="TreeGrafter"/>
</dbReference>
<keyword evidence="5 8" id="KW-0472">Membrane</keyword>
<dbReference type="GO" id="GO:0008049">
    <property type="term" value="P:male courtship behavior"/>
    <property type="evidence" value="ECO:0007669"/>
    <property type="project" value="TreeGrafter"/>
</dbReference>
<reference evidence="9 10" key="1">
    <citation type="submission" date="2023-03" db="EMBL/GenBank/DDBJ databases">
        <title>Genome insight into feeding habits of ladybird beetles.</title>
        <authorList>
            <person name="Li H.-S."/>
            <person name="Huang Y.-H."/>
            <person name="Pang H."/>
        </authorList>
    </citation>
    <scope>NUCLEOTIDE SEQUENCE [LARGE SCALE GENOMIC DNA]</scope>
    <source>
        <strain evidence="9">SYSU_2023b</strain>
        <tissue evidence="9">Whole body</tissue>
    </source>
</reference>
<dbReference type="GO" id="GO:0005886">
    <property type="term" value="C:plasma membrane"/>
    <property type="evidence" value="ECO:0007669"/>
    <property type="project" value="UniProtKB-SubCell"/>
</dbReference>
<evidence type="ECO:0000256" key="3">
    <source>
        <dbReference type="ARBA" id="ARBA00022692"/>
    </source>
</evidence>
<dbReference type="PANTHER" id="PTHR21143">
    <property type="entry name" value="INVERTEBRATE GUSTATORY RECEPTOR"/>
    <property type="match status" value="1"/>
</dbReference>
<dbReference type="InterPro" id="IPR013604">
    <property type="entry name" value="7TM_chemorcpt"/>
</dbReference>
<keyword evidence="7 8" id="KW-0807">Transducer</keyword>
<dbReference type="GO" id="GO:0043025">
    <property type="term" value="C:neuronal cell body"/>
    <property type="evidence" value="ECO:0007669"/>
    <property type="project" value="TreeGrafter"/>
</dbReference>
<comment type="function">
    <text evidence="8">Gustatory receptor which mediates acceptance or avoidance behavior, depending on its substrates.</text>
</comment>
<feature type="transmembrane region" description="Helical" evidence="8">
    <location>
        <begin position="224"/>
        <end position="244"/>
    </location>
</feature>
<evidence type="ECO:0000256" key="4">
    <source>
        <dbReference type="ARBA" id="ARBA00022989"/>
    </source>
</evidence>
<evidence type="ECO:0000256" key="2">
    <source>
        <dbReference type="ARBA" id="ARBA00022475"/>
    </source>
</evidence>
<evidence type="ECO:0000256" key="1">
    <source>
        <dbReference type="ARBA" id="ARBA00004651"/>
    </source>
</evidence>
<dbReference type="GO" id="GO:0050909">
    <property type="term" value="P:sensory perception of taste"/>
    <property type="evidence" value="ECO:0007669"/>
    <property type="project" value="InterPro"/>
</dbReference>
<gene>
    <name evidence="9" type="ORF">WA026_002205</name>
</gene>
<dbReference type="Pfam" id="PF08395">
    <property type="entry name" value="7tm_7"/>
    <property type="match status" value="1"/>
</dbReference>
<comment type="caution">
    <text evidence="9">The sequence shown here is derived from an EMBL/GenBank/DDBJ whole genome shotgun (WGS) entry which is preliminary data.</text>
</comment>
<evidence type="ECO:0000256" key="7">
    <source>
        <dbReference type="ARBA" id="ARBA00023224"/>
    </source>
</evidence>
<keyword evidence="6 8" id="KW-0675">Receptor</keyword>
<evidence type="ECO:0000256" key="6">
    <source>
        <dbReference type="ARBA" id="ARBA00023170"/>
    </source>
</evidence>
<dbReference type="GO" id="GO:0030424">
    <property type="term" value="C:axon"/>
    <property type="evidence" value="ECO:0007669"/>
    <property type="project" value="TreeGrafter"/>
</dbReference>
<dbReference type="AlphaFoldDB" id="A0AAW1TU89"/>
<comment type="caution">
    <text evidence="8">Lacks conserved residue(s) required for the propagation of feature annotation.</text>
</comment>
<organism evidence="9 10">
    <name type="scientific">Henosepilachna vigintioctopunctata</name>
    <dbReference type="NCBI Taxonomy" id="420089"/>
    <lineage>
        <taxon>Eukaryota</taxon>
        <taxon>Metazoa</taxon>
        <taxon>Ecdysozoa</taxon>
        <taxon>Arthropoda</taxon>
        <taxon>Hexapoda</taxon>
        <taxon>Insecta</taxon>
        <taxon>Pterygota</taxon>
        <taxon>Neoptera</taxon>
        <taxon>Endopterygota</taxon>
        <taxon>Coleoptera</taxon>
        <taxon>Polyphaga</taxon>
        <taxon>Cucujiformia</taxon>
        <taxon>Coccinelloidea</taxon>
        <taxon>Coccinellidae</taxon>
        <taxon>Epilachninae</taxon>
        <taxon>Epilachnini</taxon>
        <taxon>Henosepilachna</taxon>
    </lineage>
</organism>
<keyword evidence="3 8" id="KW-0812">Transmembrane</keyword>
<dbReference type="PANTHER" id="PTHR21143:SF133">
    <property type="entry name" value="GUSTATORY AND PHEROMONE RECEPTOR 32A-RELATED"/>
    <property type="match status" value="1"/>
</dbReference>
<evidence type="ECO:0000256" key="8">
    <source>
        <dbReference type="RuleBase" id="RU363108"/>
    </source>
</evidence>
<protein>
    <recommendedName>
        <fullName evidence="8">Gustatory receptor</fullName>
    </recommendedName>
</protein>
<name>A0AAW1TU89_9CUCU</name>
<dbReference type="Proteomes" id="UP001431783">
    <property type="component" value="Unassembled WGS sequence"/>
</dbReference>
<evidence type="ECO:0000313" key="10">
    <source>
        <dbReference type="Proteomes" id="UP001431783"/>
    </source>
</evidence>
<keyword evidence="10" id="KW-1185">Reference proteome</keyword>
<keyword evidence="2 8" id="KW-1003">Cell membrane</keyword>